<dbReference type="EMBL" id="NKHU02000103">
    <property type="protein sequence ID" value="RHZ55166.1"/>
    <property type="molecule type" value="Genomic_DNA"/>
</dbReference>
<feature type="chain" id="PRO_5017238525" description="DUF7580 domain-containing protein" evidence="1">
    <location>
        <begin position="21"/>
        <end position="533"/>
    </location>
</feature>
<proteinExistence type="predicted"/>
<dbReference type="STRING" id="41047.A0A397H0L4"/>
<evidence type="ECO:0000259" key="2">
    <source>
        <dbReference type="Pfam" id="PF24476"/>
    </source>
</evidence>
<keyword evidence="1" id="KW-0732">Signal</keyword>
<protein>
    <recommendedName>
        <fullName evidence="2">DUF7580 domain-containing protein</fullName>
    </recommendedName>
</protein>
<feature type="domain" description="DUF7580" evidence="2">
    <location>
        <begin position="177"/>
        <end position="527"/>
    </location>
</feature>
<evidence type="ECO:0000313" key="4">
    <source>
        <dbReference type="Proteomes" id="UP000215305"/>
    </source>
</evidence>
<gene>
    <name evidence="3" type="ORF">CDV56_105901</name>
</gene>
<dbReference type="VEuPathDB" id="FungiDB:CDV56_105901"/>
<name>A0A397H0L4_ASPTH</name>
<dbReference type="RefSeq" id="XP_026614216.1">
    <property type="nucleotide sequence ID" value="XM_026759520.1"/>
</dbReference>
<dbReference type="OrthoDB" id="3565018at2759"/>
<reference evidence="3" key="1">
    <citation type="submission" date="2018-08" db="EMBL/GenBank/DDBJ databases">
        <title>Draft genome sequence of azole-resistant Aspergillus thermomutatus (Neosartorya pseudofischeri) strain HMR AF 39, isolated from a human nasal aspirate.</title>
        <authorList>
            <person name="Parent-Michaud M."/>
            <person name="Dufresne P.J."/>
            <person name="Fournier E."/>
            <person name="Martineau C."/>
            <person name="Moreira S."/>
            <person name="Perkins V."/>
            <person name="De Repentigny L."/>
            <person name="Dufresne S.F."/>
        </authorList>
    </citation>
    <scope>NUCLEOTIDE SEQUENCE [LARGE SCALE GENOMIC DNA]</scope>
    <source>
        <strain evidence="3">HMR AF 39</strain>
    </source>
</reference>
<keyword evidence="4" id="KW-1185">Reference proteome</keyword>
<dbReference type="Pfam" id="PF24476">
    <property type="entry name" value="DUF7580"/>
    <property type="match status" value="1"/>
</dbReference>
<evidence type="ECO:0000256" key="1">
    <source>
        <dbReference type="SAM" id="SignalP"/>
    </source>
</evidence>
<accession>A0A397H0L4</accession>
<dbReference type="InterPro" id="IPR056002">
    <property type="entry name" value="DUF7580"/>
</dbReference>
<comment type="caution">
    <text evidence="3">The sequence shown here is derived from an EMBL/GenBank/DDBJ whole genome shotgun (WGS) entry which is preliminary data.</text>
</comment>
<evidence type="ECO:0000313" key="3">
    <source>
        <dbReference type="EMBL" id="RHZ55166.1"/>
    </source>
</evidence>
<dbReference type="GeneID" id="38127875"/>
<dbReference type="PANTHER" id="PTHR35186:SF4">
    <property type="entry name" value="PRION-INHIBITION AND PROPAGATION HELO DOMAIN-CONTAINING PROTEIN"/>
    <property type="match status" value="1"/>
</dbReference>
<feature type="signal peptide" evidence="1">
    <location>
        <begin position="1"/>
        <end position="20"/>
    </location>
</feature>
<organism evidence="3 4">
    <name type="scientific">Aspergillus thermomutatus</name>
    <name type="common">Neosartorya pseudofischeri</name>
    <dbReference type="NCBI Taxonomy" id="41047"/>
    <lineage>
        <taxon>Eukaryota</taxon>
        <taxon>Fungi</taxon>
        <taxon>Dikarya</taxon>
        <taxon>Ascomycota</taxon>
        <taxon>Pezizomycotina</taxon>
        <taxon>Eurotiomycetes</taxon>
        <taxon>Eurotiomycetidae</taxon>
        <taxon>Eurotiales</taxon>
        <taxon>Aspergillaceae</taxon>
        <taxon>Aspergillus</taxon>
        <taxon>Aspergillus subgen. Fumigati</taxon>
    </lineage>
</organism>
<dbReference type="PANTHER" id="PTHR35186">
    <property type="entry name" value="ANK_REP_REGION DOMAIN-CONTAINING PROTEIN"/>
    <property type="match status" value="1"/>
</dbReference>
<dbReference type="AlphaFoldDB" id="A0A397H0L4"/>
<sequence>MTGAEVAGLALVVLPLVVNQLDNYLEGYSSTLSAQYAIFLNTLEIFLQDVVDDHDDRSELISKPGGPGWKDAQFQRRMAERLGRDYNVFTGTLTGLCGLLEGLSNKLDRYTPDYSKAASIKSLGKIKFRKILSKAIYEDILNRIDKASQILKTLSDQSHQLAQTRSGPARWKGGLRRHQETRRHARALHDLLVQGQGLKFPCRNDHTVCFRLDTTVQGSRHADHLGNKSRFLLMLSSANKGQRLHTFDQWHEVELQPERIEQTVSINLKGTSASTSEGKCKVQCPTMSSTTICMEGMDKALKSPRPISDFCSVLCTAGTADSHSGQGGFGYIKDQTSDTRFTLRLGSDALSRRDRLFLAAVLACGVLQLQGSWLKPEWATKDVFFAPNLQQRYTMFDHPYIVWQVMGSLHTHGDNGVSSRSMDSGTCRIQNEILLPLAVALIELSLGKTISALCRPEDQDPSESQLRFNTATRVLRNVYYESGSNYGDVVKECLYWSRNKGERFEDPQFDESVLTTVVFPLLKDLDYFDGISR</sequence>
<dbReference type="Proteomes" id="UP000215305">
    <property type="component" value="Unassembled WGS sequence"/>
</dbReference>